<evidence type="ECO:0008006" key="2">
    <source>
        <dbReference type="Google" id="ProtNLM"/>
    </source>
</evidence>
<dbReference type="EMBL" id="MN741017">
    <property type="protein sequence ID" value="QHU22670.1"/>
    <property type="molecule type" value="Genomic_DNA"/>
</dbReference>
<sequence length="187" mass="23021">MLIYKNNTTVYCYIHIPKNSGKFIRNNIKKTSHNIVLKKYWYVKNNFDMAHIPFMCNSKYISFLKGQQINYYTYTRNPYNRVISAFFYLNNKSNINDFKNWVKEDLTKYDFNTNFNSKIIHYYPQYMFICNSDFQINEVKFEKLETKYSSIKKYNLPDYFDLETIKTINKIYKKDFELFNYKIMYTF</sequence>
<proteinExistence type="predicted"/>
<evidence type="ECO:0000313" key="1">
    <source>
        <dbReference type="EMBL" id="QHU22670.1"/>
    </source>
</evidence>
<accession>A0A6C0L178</accession>
<organism evidence="1">
    <name type="scientific">viral metagenome</name>
    <dbReference type="NCBI Taxonomy" id="1070528"/>
    <lineage>
        <taxon>unclassified sequences</taxon>
        <taxon>metagenomes</taxon>
        <taxon>organismal metagenomes</taxon>
    </lineage>
</organism>
<reference evidence="1" key="1">
    <citation type="journal article" date="2020" name="Nature">
        <title>Giant virus diversity and host interactions through global metagenomics.</title>
        <authorList>
            <person name="Schulz F."/>
            <person name="Roux S."/>
            <person name="Paez-Espino D."/>
            <person name="Jungbluth S."/>
            <person name="Walsh D.A."/>
            <person name="Denef V.J."/>
            <person name="McMahon K.D."/>
            <person name="Konstantinidis K.T."/>
            <person name="Eloe-Fadrosh E.A."/>
            <person name="Kyrpides N.C."/>
            <person name="Woyke T."/>
        </authorList>
    </citation>
    <scope>NUCLEOTIDE SEQUENCE</scope>
    <source>
        <strain evidence="1">GVMAG-S-ERX555907-63</strain>
    </source>
</reference>
<name>A0A6C0L178_9ZZZZ</name>
<protein>
    <recommendedName>
        <fullName evidence="2">Sulfotransferase domain-containing protein</fullName>
    </recommendedName>
</protein>
<dbReference type="AlphaFoldDB" id="A0A6C0L178"/>